<proteinExistence type="predicted"/>
<organism evidence="1 2">
    <name type="scientific">Confluentibacter flavum</name>
    <dbReference type="NCBI Taxonomy" id="1909700"/>
    <lineage>
        <taxon>Bacteria</taxon>
        <taxon>Pseudomonadati</taxon>
        <taxon>Bacteroidota</taxon>
        <taxon>Flavobacteriia</taxon>
        <taxon>Flavobacteriales</taxon>
        <taxon>Flavobacteriaceae</taxon>
        <taxon>Confluentibacter</taxon>
    </lineage>
</organism>
<comment type="caution">
    <text evidence="1">The sequence shown here is derived from an EMBL/GenBank/DDBJ whole genome shotgun (WGS) entry which is preliminary data.</text>
</comment>
<dbReference type="EMBL" id="PJEO01000008">
    <property type="protein sequence ID" value="PKQ46757.1"/>
    <property type="molecule type" value="Genomic_DNA"/>
</dbReference>
<evidence type="ECO:0008006" key="3">
    <source>
        <dbReference type="Google" id="ProtNLM"/>
    </source>
</evidence>
<sequence length="117" mass="14087">MNYSIYIILVFFFLGCESTEYNDKLIGDWNYIDNNDYGLTFTKDSLIIKSIITTKQNWTSDESNIYLKNITDLNMNRVNEEDFRNHFIYKLSKNKDTLVFKWKTDTTNTYFKLTRNK</sequence>
<dbReference type="Proteomes" id="UP000233435">
    <property type="component" value="Unassembled WGS sequence"/>
</dbReference>
<keyword evidence="2" id="KW-1185">Reference proteome</keyword>
<name>A0A2N3HPA3_9FLAO</name>
<gene>
    <name evidence="1" type="ORF">CSW08_01240</name>
</gene>
<reference evidence="1 2" key="1">
    <citation type="submission" date="2017-12" db="EMBL/GenBank/DDBJ databases">
        <title>Confluentibacter flavum sp. nov., isolated from the saline lake.</title>
        <authorList>
            <person name="Yu L."/>
        </authorList>
    </citation>
    <scope>NUCLEOTIDE SEQUENCE [LARGE SCALE GENOMIC DNA]</scope>
    <source>
        <strain evidence="1 2">3B</strain>
    </source>
</reference>
<accession>A0A2N3HPA3</accession>
<protein>
    <recommendedName>
        <fullName evidence="3">Lipocalin-like domain-containing protein</fullName>
    </recommendedName>
</protein>
<evidence type="ECO:0000313" key="1">
    <source>
        <dbReference type="EMBL" id="PKQ46757.1"/>
    </source>
</evidence>
<dbReference type="AlphaFoldDB" id="A0A2N3HPA3"/>
<evidence type="ECO:0000313" key="2">
    <source>
        <dbReference type="Proteomes" id="UP000233435"/>
    </source>
</evidence>